<dbReference type="OrthoDB" id="294251at2759"/>
<feature type="compositionally biased region" description="Pro residues" evidence="1">
    <location>
        <begin position="716"/>
        <end position="726"/>
    </location>
</feature>
<evidence type="ECO:0000313" key="4">
    <source>
        <dbReference type="Proteomes" id="UP000053831"/>
    </source>
</evidence>
<dbReference type="PANTHER" id="PTHR47219:SF20">
    <property type="entry name" value="TBC1 DOMAIN FAMILY MEMBER 2B"/>
    <property type="match status" value="1"/>
</dbReference>
<feature type="compositionally biased region" description="Low complexity" evidence="1">
    <location>
        <begin position="403"/>
        <end position="418"/>
    </location>
</feature>
<dbReference type="AlphaFoldDB" id="A0A0M8N0W4"/>
<keyword evidence="4" id="KW-1185">Reference proteome</keyword>
<feature type="region of interest" description="Disordered" evidence="1">
    <location>
        <begin position="906"/>
        <end position="928"/>
    </location>
</feature>
<feature type="compositionally biased region" description="Basic residues" evidence="1">
    <location>
        <begin position="93"/>
        <end position="109"/>
    </location>
</feature>
<dbReference type="InterPro" id="IPR000195">
    <property type="entry name" value="Rab-GAP-TBC_dom"/>
</dbReference>
<feature type="compositionally biased region" description="Low complexity" evidence="1">
    <location>
        <begin position="686"/>
        <end position="715"/>
    </location>
</feature>
<proteinExistence type="predicted"/>
<feature type="compositionally biased region" description="Basic and acidic residues" evidence="1">
    <location>
        <begin position="1150"/>
        <end position="1162"/>
    </location>
</feature>
<dbReference type="PROSITE" id="PS50086">
    <property type="entry name" value="TBC_RABGAP"/>
    <property type="match status" value="1"/>
</dbReference>
<feature type="compositionally biased region" description="Polar residues" evidence="1">
    <location>
        <begin position="749"/>
        <end position="758"/>
    </location>
</feature>
<feature type="region of interest" description="Disordered" evidence="1">
    <location>
        <begin position="500"/>
        <end position="522"/>
    </location>
</feature>
<feature type="compositionally biased region" description="Low complexity" evidence="1">
    <location>
        <begin position="500"/>
        <end position="519"/>
    </location>
</feature>
<feature type="region of interest" description="Disordered" evidence="1">
    <location>
        <begin position="607"/>
        <end position="641"/>
    </location>
</feature>
<feature type="domain" description="Rab-GAP TBC" evidence="2">
    <location>
        <begin position="876"/>
        <end position="1078"/>
    </location>
</feature>
<feature type="compositionally biased region" description="Low complexity" evidence="1">
    <location>
        <begin position="16"/>
        <end position="38"/>
    </location>
</feature>
<dbReference type="FunFam" id="1.10.8.270:FF:000026">
    <property type="entry name" value="TBC (Tre-2/Bub2/Cdc16) domain family"/>
    <property type="match status" value="1"/>
</dbReference>
<evidence type="ECO:0000256" key="1">
    <source>
        <dbReference type="SAM" id="MobiDB-lite"/>
    </source>
</evidence>
<dbReference type="SMART" id="SM00164">
    <property type="entry name" value="TBC"/>
    <property type="match status" value="1"/>
</dbReference>
<feature type="region of interest" description="Disordered" evidence="1">
    <location>
        <begin position="678"/>
        <end position="763"/>
    </location>
</feature>
<accession>A0A0M8N0W4</accession>
<feature type="region of interest" description="Disordered" evidence="1">
    <location>
        <begin position="297"/>
        <end position="325"/>
    </location>
</feature>
<feature type="region of interest" description="Disordered" evidence="1">
    <location>
        <begin position="1150"/>
        <end position="1205"/>
    </location>
</feature>
<feature type="compositionally biased region" description="Basic and acidic residues" evidence="1">
    <location>
        <begin position="117"/>
        <end position="128"/>
    </location>
</feature>
<dbReference type="InterPro" id="IPR035969">
    <property type="entry name" value="Rab-GAP_TBC_sf"/>
</dbReference>
<name>A0A0M8N0W4_ESCWE</name>
<comment type="caution">
    <text evidence="3">The sequence shown here is derived from an EMBL/GenBank/DDBJ whole genome shotgun (WGS) entry which is preliminary data.</text>
</comment>
<sequence length="1205" mass="129478">MDLADAISLPLQRTVSSQSSHSLRSHRSTAAAAASSSSRAHRSRKLVSQPSSSASSIIAPSDKSLTSFPSFSPEPFGHDDDDADADADCYKNGRGRHHDHDHHNHHRLLRPGAYDPEPARRPRRDTSGRRSTIVDSLTWRSSAREALFEDPPVSQTVPGALHRADDEHIERLVARHGAVALVRQIAGDLAQRDAHVAAMRRRADERETALRRIIRDCGLSNLDLETRLRAVEAELRDNNNNNNNNNNNGGGPSRGADDPDGLSDLMSDAMQDVMAENVYGETGPARDNAQTIRASAVSLASTSSNHNVHHPQNLHHHDGGGKGAATSRGWRDYIWGGGTTKKLSLVNGNGSTDTAVLRPHSGSDRRSILNEDFFQPPTHHRARKPATNPSASCLNLAADAGSVRSSSRGSSVYSASRGGETKGSTSLASLALRLVAGGAIASRESETRGRAASSCNGRAASVRADSVASNNTTKSGRAVSVAGGPKALMAMRRSAANVTSAPAGSSMAGSPPGASSAASRPEAYGPVEMDAILPPESQPPTLTHMYHNYPNCEYLTDRYGFIYDQRRKKRQREAAQMVQHIRKGSRTELLGGSGRTDVVPNSASSLSIAAEDLPSPKWSVSSDQGVRPESPGSVEERVSDEGRAVKRWQDYLRIATIPTELLSHTPGISALTVVEAAGTTNDERPQQQQQQQQQPPPSSSSGEAAPRSPAITAPAIAPPAITPPEITPAVITPTQSAGGLLPPPATATAIDSSTSDAKQSCWDHDATGGGTLVKEDAEPVKMLLEQLSDMHDSLQRDKTVRWNDFLRKVRAERRREGEAAIAAAAAAAEARYERPAVILPETRVLDGEMIGISNLGNKGKVGRAKWNEFKSLVLGGIPVAYRAKVWAECSGATTLRVPGYYEDLVSGRSRDDDDDNGGGGGVEEDDPEVVTQIEMDIRRTLTDNIFFRNGPGVGKLNEVLLAYSRRNRDVGYCQGMNLIAANLLLMTPTAEDAFWILASIVERILPAGYYDGSLMSSRADQQVLRHFVGTVLPRLSAHLDALAIELEALTFQWFLSVFTDCLCAEALFRVWDVVLCTNDGSTFLFQVALALLKLNESNLLACDTPAAVYTYINHQMTEHAISIDGLIQASEGLRRVVRREDVEQRREQVMRAERERMAERVAKSGGDGGGRKANNNKPGPCSVDEGGTGRDAGEATLQGQGGEIA</sequence>
<dbReference type="InterPro" id="IPR050302">
    <property type="entry name" value="Rab_GAP_TBC_domain"/>
</dbReference>
<evidence type="ECO:0000313" key="3">
    <source>
        <dbReference type="EMBL" id="KOS17660.1"/>
    </source>
</evidence>
<dbReference type="STRING" id="150374.A0A0M8N0W4"/>
<gene>
    <name evidence="3" type="ORF">ESCO_003303</name>
</gene>
<dbReference type="Gene3D" id="1.10.8.270">
    <property type="entry name" value="putative rabgap domain of human tbc1 domain family member 14 like domains"/>
    <property type="match status" value="1"/>
</dbReference>
<dbReference type="SUPFAM" id="SSF47923">
    <property type="entry name" value="Ypt/Rab-GAP domain of gyp1p"/>
    <property type="match status" value="2"/>
</dbReference>
<feature type="compositionally biased region" description="Low complexity" evidence="1">
    <location>
        <begin position="238"/>
        <end position="247"/>
    </location>
</feature>
<dbReference type="Gene3D" id="1.10.472.80">
    <property type="entry name" value="Ypt/Rab-GAP domain of gyp1p, domain 3"/>
    <property type="match status" value="1"/>
</dbReference>
<dbReference type="Proteomes" id="UP000053831">
    <property type="component" value="Unassembled WGS sequence"/>
</dbReference>
<dbReference type="Pfam" id="PF00566">
    <property type="entry name" value="RabGAP-TBC"/>
    <property type="match status" value="1"/>
</dbReference>
<feature type="region of interest" description="Disordered" evidence="1">
    <location>
        <begin position="403"/>
        <end position="423"/>
    </location>
</feature>
<feature type="region of interest" description="Disordered" evidence="1">
    <location>
        <begin position="235"/>
        <end position="265"/>
    </location>
</feature>
<dbReference type="EMBL" id="LGSR01000022">
    <property type="protein sequence ID" value="KOS17660.1"/>
    <property type="molecule type" value="Genomic_DNA"/>
</dbReference>
<evidence type="ECO:0000259" key="2">
    <source>
        <dbReference type="PROSITE" id="PS50086"/>
    </source>
</evidence>
<dbReference type="GO" id="GO:0005096">
    <property type="term" value="F:GTPase activator activity"/>
    <property type="evidence" value="ECO:0007669"/>
    <property type="project" value="TreeGrafter"/>
</dbReference>
<feature type="compositionally biased region" description="Low complexity" evidence="1">
    <location>
        <begin position="50"/>
        <end position="61"/>
    </location>
</feature>
<protein>
    <submittedName>
        <fullName evidence="3">TBC domain-containing protein</fullName>
    </submittedName>
</protein>
<feature type="compositionally biased region" description="Acidic residues" evidence="1">
    <location>
        <begin position="912"/>
        <end position="928"/>
    </location>
</feature>
<dbReference type="GO" id="GO:0031267">
    <property type="term" value="F:small GTPase binding"/>
    <property type="evidence" value="ECO:0007669"/>
    <property type="project" value="TreeGrafter"/>
</dbReference>
<organism evidence="3 4">
    <name type="scientific">Escovopsis weberi</name>
    <dbReference type="NCBI Taxonomy" id="150374"/>
    <lineage>
        <taxon>Eukaryota</taxon>
        <taxon>Fungi</taxon>
        <taxon>Dikarya</taxon>
        <taxon>Ascomycota</taxon>
        <taxon>Pezizomycotina</taxon>
        <taxon>Sordariomycetes</taxon>
        <taxon>Hypocreomycetidae</taxon>
        <taxon>Hypocreales</taxon>
        <taxon>Hypocreaceae</taxon>
        <taxon>Escovopsis</taxon>
    </lineage>
</organism>
<dbReference type="PANTHER" id="PTHR47219">
    <property type="entry name" value="RAB GTPASE-ACTIVATING PROTEIN 1-LIKE"/>
    <property type="match status" value="1"/>
</dbReference>
<feature type="region of interest" description="Disordered" evidence="1">
    <location>
        <begin position="1"/>
        <end position="132"/>
    </location>
</feature>
<dbReference type="FunFam" id="1.10.472.80:FF:000046">
    <property type="entry name" value="TBC domain-containing protein"/>
    <property type="match status" value="1"/>
</dbReference>
<reference evidence="3 4" key="1">
    <citation type="submission" date="2015-07" db="EMBL/GenBank/DDBJ databases">
        <title>The genome of the fungus Escovopsis weberi, a specialized disease agent of ant agriculture.</title>
        <authorList>
            <person name="de Man T.J."/>
            <person name="Stajich J.E."/>
            <person name="Kubicek C.P."/>
            <person name="Chenthamara K."/>
            <person name="Atanasova L."/>
            <person name="Druzhinina I.S."/>
            <person name="Birnbaum S."/>
            <person name="Barribeau S.M."/>
            <person name="Teiling C."/>
            <person name="Suen G."/>
            <person name="Currie C."/>
            <person name="Gerardo N.M."/>
        </authorList>
    </citation>
    <scope>NUCLEOTIDE SEQUENCE [LARGE SCALE GENOMIC DNA]</scope>
</reference>